<evidence type="ECO:0000256" key="2">
    <source>
        <dbReference type="ARBA" id="ARBA00009477"/>
    </source>
</evidence>
<protein>
    <submittedName>
        <fullName evidence="8">Membrane fusion protein, multidrug efflux system</fullName>
    </submittedName>
</protein>
<comment type="similarity">
    <text evidence="2">Belongs to the membrane fusion protein (MFP) (TC 8.A.1) family.</text>
</comment>
<dbReference type="Gene3D" id="1.10.287.470">
    <property type="entry name" value="Helix hairpin bin"/>
    <property type="match status" value="1"/>
</dbReference>
<reference evidence="8 9" key="1">
    <citation type="submission" date="2016-10" db="EMBL/GenBank/DDBJ databases">
        <authorList>
            <person name="de Groot N.N."/>
        </authorList>
    </citation>
    <scope>NUCLEOTIDE SEQUENCE [LARGE SCALE GENOMIC DNA]</scope>
    <source>
        <strain evidence="8 9">DSM 21668</strain>
    </source>
</reference>
<sequence>MNLPLKQYLALGLALSLTGCTLKGKEAPQEQTVAKRPVLTLAEQSVTLHADYPARIEGRVNVDIRPQVDGYLEKIFIEEGAYVRQGQPLFKIADAPYSEALHTAQANLSAARAALKSASLEVEKQTELVRNRVSSEFPLKAAKAALENAEANVAQQQAAVESARINVGFTVLRAPVSGYVGRIPRRVGNLASKTDAQALTQLTDISEVYAYFSLSEKDFLRLSSRRPDVPLPKVVAQLPPVDLVLADGTKYPHPGHIQLIDGQFDTQTGAIGVRAVFKNPAFLLRSGNTGRISLPETRAHALLVPTRATVDMQDKIFAFRVGPGNKAERVALRIAGKSGDHYVVESGLKPGDRIISAEVTTVTEGESFQPVATKE</sequence>
<dbReference type="GO" id="GO:0005886">
    <property type="term" value="C:plasma membrane"/>
    <property type="evidence" value="ECO:0007669"/>
    <property type="project" value="TreeGrafter"/>
</dbReference>
<dbReference type="Pfam" id="PF25967">
    <property type="entry name" value="RND-MFP_C"/>
    <property type="match status" value="1"/>
</dbReference>
<dbReference type="GO" id="GO:0022857">
    <property type="term" value="F:transmembrane transporter activity"/>
    <property type="evidence" value="ECO:0007669"/>
    <property type="project" value="InterPro"/>
</dbReference>
<feature type="domain" description="Multidrug resistance protein MdtA-like alpha-helical hairpin" evidence="4">
    <location>
        <begin position="101"/>
        <end position="170"/>
    </location>
</feature>
<accession>A0A1G9HS07</accession>
<dbReference type="NCBIfam" id="TIGR01730">
    <property type="entry name" value="RND_mfp"/>
    <property type="match status" value="1"/>
</dbReference>
<evidence type="ECO:0000259" key="5">
    <source>
        <dbReference type="Pfam" id="PF25917"/>
    </source>
</evidence>
<dbReference type="Pfam" id="PF25917">
    <property type="entry name" value="BSH_RND"/>
    <property type="match status" value="1"/>
</dbReference>
<keyword evidence="9" id="KW-1185">Reference proteome</keyword>
<comment type="subcellular location">
    <subcellularLocation>
        <location evidence="1">Cell envelope</location>
    </subcellularLocation>
</comment>
<keyword evidence="3" id="KW-0175">Coiled coil</keyword>
<dbReference type="Pfam" id="PF25944">
    <property type="entry name" value="Beta-barrel_RND"/>
    <property type="match status" value="1"/>
</dbReference>
<proteinExistence type="inferred from homology"/>
<dbReference type="EMBL" id="FNGS01000001">
    <property type="protein sequence ID" value="SDL15596.1"/>
    <property type="molecule type" value="Genomic_DNA"/>
</dbReference>
<name>A0A1G9HS07_9BACT</name>
<dbReference type="PROSITE" id="PS51257">
    <property type="entry name" value="PROKAR_LIPOPROTEIN"/>
    <property type="match status" value="1"/>
</dbReference>
<evidence type="ECO:0000256" key="3">
    <source>
        <dbReference type="SAM" id="Coils"/>
    </source>
</evidence>
<dbReference type="GO" id="GO:0030313">
    <property type="term" value="C:cell envelope"/>
    <property type="evidence" value="ECO:0007669"/>
    <property type="project" value="UniProtKB-SubCell"/>
</dbReference>
<dbReference type="PANTHER" id="PTHR30158">
    <property type="entry name" value="ACRA/E-RELATED COMPONENT OF DRUG EFFLUX TRANSPORTER"/>
    <property type="match status" value="1"/>
</dbReference>
<evidence type="ECO:0000259" key="4">
    <source>
        <dbReference type="Pfam" id="PF25876"/>
    </source>
</evidence>
<dbReference type="GO" id="GO:0046677">
    <property type="term" value="P:response to antibiotic"/>
    <property type="evidence" value="ECO:0007669"/>
    <property type="project" value="TreeGrafter"/>
</dbReference>
<evidence type="ECO:0000313" key="9">
    <source>
        <dbReference type="Proteomes" id="UP000198901"/>
    </source>
</evidence>
<feature type="domain" description="Multidrug resistance protein MdtA-like beta-barrel" evidence="6">
    <location>
        <begin position="208"/>
        <end position="295"/>
    </location>
</feature>
<dbReference type="STRING" id="563176.SAMN04488090_0176"/>
<dbReference type="InterPro" id="IPR058626">
    <property type="entry name" value="MdtA-like_b-barrel"/>
</dbReference>
<dbReference type="InterPro" id="IPR058625">
    <property type="entry name" value="MdtA-like_BSH"/>
</dbReference>
<dbReference type="OrthoDB" id="9801814at2"/>
<dbReference type="Pfam" id="PF25876">
    <property type="entry name" value="HH_MFP_RND"/>
    <property type="match status" value="1"/>
</dbReference>
<dbReference type="Gene3D" id="2.40.30.170">
    <property type="match status" value="1"/>
</dbReference>
<dbReference type="PANTHER" id="PTHR30158:SF23">
    <property type="entry name" value="MULTIDRUG RESISTANCE PROTEIN MEXA"/>
    <property type="match status" value="1"/>
</dbReference>
<gene>
    <name evidence="8" type="ORF">SAMN04488090_0176</name>
</gene>
<evidence type="ECO:0000256" key="1">
    <source>
        <dbReference type="ARBA" id="ARBA00004196"/>
    </source>
</evidence>
<dbReference type="Proteomes" id="UP000198901">
    <property type="component" value="Unassembled WGS sequence"/>
</dbReference>
<dbReference type="RefSeq" id="WP_093196575.1">
    <property type="nucleotide sequence ID" value="NZ_FNGS01000001.1"/>
</dbReference>
<dbReference type="SUPFAM" id="SSF111369">
    <property type="entry name" value="HlyD-like secretion proteins"/>
    <property type="match status" value="1"/>
</dbReference>
<evidence type="ECO:0000313" key="8">
    <source>
        <dbReference type="EMBL" id="SDL15596.1"/>
    </source>
</evidence>
<evidence type="ECO:0000259" key="6">
    <source>
        <dbReference type="Pfam" id="PF25944"/>
    </source>
</evidence>
<organism evidence="8 9">
    <name type="scientific">Siphonobacter aquaeclarae</name>
    <dbReference type="NCBI Taxonomy" id="563176"/>
    <lineage>
        <taxon>Bacteria</taxon>
        <taxon>Pseudomonadati</taxon>
        <taxon>Bacteroidota</taxon>
        <taxon>Cytophagia</taxon>
        <taxon>Cytophagales</taxon>
        <taxon>Cytophagaceae</taxon>
        <taxon>Siphonobacter</taxon>
    </lineage>
</organism>
<feature type="domain" description="Multidrug resistance protein MdtA-like barrel-sandwich hybrid" evidence="5">
    <location>
        <begin position="62"/>
        <end position="199"/>
    </location>
</feature>
<dbReference type="AlphaFoldDB" id="A0A1G9HS07"/>
<dbReference type="Gene3D" id="2.40.420.20">
    <property type="match status" value="1"/>
</dbReference>
<feature type="domain" description="Multidrug resistance protein MdtA-like C-terminal permuted SH3" evidence="7">
    <location>
        <begin position="301"/>
        <end position="356"/>
    </location>
</feature>
<dbReference type="InterPro" id="IPR006143">
    <property type="entry name" value="RND_pump_MFP"/>
</dbReference>
<dbReference type="InterPro" id="IPR058627">
    <property type="entry name" value="MdtA-like_C"/>
</dbReference>
<dbReference type="InterPro" id="IPR058624">
    <property type="entry name" value="MdtA-like_HH"/>
</dbReference>
<feature type="coiled-coil region" evidence="3">
    <location>
        <begin position="101"/>
        <end position="166"/>
    </location>
</feature>
<dbReference type="Gene3D" id="2.40.50.100">
    <property type="match status" value="1"/>
</dbReference>
<evidence type="ECO:0000259" key="7">
    <source>
        <dbReference type="Pfam" id="PF25967"/>
    </source>
</evidence>